<name>A0A812UGT6_9DINO</name>
<organism evidence="4 5">
    <name type="scientific">Symbiodinium natans</name>
    <dbReference type="NCBI Taxonomy" id="878477"/>
    <lineage>
        <taxon>Eukaryota</taxon>
        <taxon>Sar</taxon>
        <taxon>Alveolata</taxon>
        <taxon>Dinophyceae</taxon>
        <taxon>Suessiales</taxon>
        <taxon>Symbiodiniaceae</taxon>
        <taxon>Symbiodinium</taxon>
    </lineage>
</organism>
<dbReference type="InterPro" id="IPR018793">
    <property type="entry name" value="Cyt_c_oxidase_assmbl_Pet191"/>
</dbReference>
<evidence type="ECO:0000256" key="3">
    <source>
        <dbReference type="SAM" id="MobiDB-lite"/>
    </source>
</evidence>
<dbReference type="Pfam" id="PF10203">
    <property type="entry name" value="Pet191_N"/>
    <property type="match status" value="1"/>
</dbReference>
<gene>
    <name evidence="4" type="ORF">SNAT2548_LOCUS32442</name>
</gene>
<comment type="similarity">
    <text evidence="1">Belongs to the PET191 family.</text>
</comment>
<feature type="region of interest" description="Disordered" evidence="3">
    <location>
        <begin position="44"/>
        <end position="78"/>
    </location>
</feature>
<dbReference type="PANTHER" id="PTHR28627">
    <property type="entry name" value="CYTOCHROME C OXIDASE ASSEMBLY FACTOR 5"/>
    <property type="match status" value="1"/>
</dbReference>
<feature type="compositionally biased region" description="Polar residues" evidence="3">
    <location>
        <begin position="1"/>
        <end position="10"/>
    </location>
</feature>
<feature type="region of interest" description="Disordered" evidence="3">
    <location>
        <begin position="1"/>
        <end position="23"/>
    </location>
</feature>
<accession>A0A812UGT6</accession>
<evidence type="ECO:0000256" key="1">
    <source>
        <dbReference type="ARBA" id="ARBA00007785"/>
    </source>
</evidence>
<dbReference type="PANTHER" id="PTHR28627:SF1">
    <property type="entry name" value="CYTOCHROME C OXIDASE ASSEMBLY FACTOR 5"/>
    <property type="match status" value="1"/>
</dbReference>
<dbReference type="EMBL" id="CAJNDS010002712">
    <property type="protein sequence ID" value="CAE7570205.1"/>
    <property type="molecule type" value="Genomic_DNA"/>
</dbReference>
<proteinExistence type="inferred from homology"/>
<evidence type="ECO:0008006" key="6">
    <source>
        <dbReference type="Google" id="ProtNLM"/>
    </source>
</evidence>
<keyword evidence="2" id="KW-1015">Disulfide bond</keyword>
<evidence type="ECO:0000313" key="4">
    <source>
        <dbReference type="EMBL" id="CAE7570205.1"/>
    </source>
</evidence>
<dbReference type="AlphaFoldDB" id="A0A812UGT6"/>
<dbReference type="Proteomes" id="UP000604046">
    <property type="component" value="Unassembled WGS sequence"/>
</dbReference>
<dbReference type="OrthoDB" id="282149at2759"/>
<protein>
    <recommendedName>
        <fullName evidence="6">Cytochrome c oxidase assembly factor 5</fullName>
    </recommendedName>
</protein>
<dbReference type="GO" id="GO:0005739">
    <property type="term" value="C:mitochondrion"/>
    <property type="evidence" value="ECO:0007669"/>
    <property type="project" value="TreeGrafter"/>
</dbReference>
<evidence type="ECO:0000256" key="2">
    <source>
        <dbReference type="ARBA" id="ARBA00023157"/>
    </source>
</evidence>
<reference evidence="4" key="1">
    <citation type="submission" date="2021-02" db="EMBL/GenBank/DDBJ databases">
        <authorList>
            <person name="Dougan E. K."/>
            <person name="Rhodes N."/>
            <person name="Thang M."/>
            <person name="Chan C."/>
        </authorList>
    </citation>
    <scope>NUCLEOTIDE SEQUENCE</scope>
</reference>
<dbReference type="GO" id="GO:0033617">
    <property type="term" value="P:mitochondrial respiratory chain complex IV assembly"/>
    <property type="evidence" value="ECO:0007669"/>
    <property type="project" value="TreeGrafter"/>
</dbReference>
<comment type="caution">
    <text evidence="4">The sequence shown here is derived from an EMBL/GenBank/DDBJ whole genome shotgun (WGS) entry which is preliminary data.</text>
</comment>
<sequence>MGQSSASAGANISDMDEKVASCSQQRTLSSPVCTELAVQLAKAPASADAGDSQKKDPWLPPGSYAIDPAKPHRKPSNSCTRIREDMLRCYEGTRCYREGATFEECLNSNDPEYVTQECIWLRKGYAQCRRDLLNRQRIWQRGNRSA</sequence>
<keyword evidence="5" id="KW-1185">Reference proteome</keyword>
<evidence type="ECO:0000313" key="5">
    <source>
        <dbReference type="Proteomes" id="UP000604046"/>
    </source>
</evidence>